<evidence type="ECO:0000256" key="4">
    <source>
        <dbReference type="ARBA" id="ARBA00022643"/>
    </source>
</evidence>
<evidence type="ECO:0000256" key="3">
    <source>
        <dbReference type="ARBA" id="ARBA00022630"/>
    </source>
</evidence>
<organism evidence="15 16">
    <name type="scientific">Thalassospira mesophila</name>
    <dbReference type="NCBI Taxonomy" id="1293891"/>
    <lineage>
        <taxon>Bacteria</taxon>
        <taxon>Pseudomonadati</taxon>
        <taxon>Pseudomonadota</taxon>
        <taxon>Alphaproteobacteria</taxon>
        <taxon>Rhodospirillales</taxon>
        <taxon>Thalassospiraceae</taxon>
        <taxon>Thalassospira</taxon>
    </lineage>
</organism>
<dbReference type="GO" id="GO:0000049">
    <property type="term" value="F:tRNA binding"/>
    <property type="evidence" value="ECO:0007669"/>
    <property type="project" value="UniProtKB-UniRule"/>
</dbReference>
<sequence length="332" mass="36810">MTQLVLAPMEGLVDWRVRQLLSAVGGFDHCVTEFIRVSQTLFPAHVFYRYCPELHQGCKTASGLPVLVQLMGHDPELLGENAAFAVELGAPGIDINFGCPSKTVNKREAGASLLKCPENLYHIVKAVRAAVPDHIPVSAKIRLGYADKELFLENARAVEEGGAQHLTVHARTKMEGYKPPAHWEYLARIREAISIPMTANGEIWTVEDYRRCRDISGCTSFMLGRGAIACPDLAARIKAFEAGQEPVKQSWSDVLGLLLTYIDLLAQDGTTENHQAGRIKQWVALMRKGHAPAAQCFDDIKRIRAVSELQEKLQQDRDNPAYQRTEDPIAAE</sequence>
<evidence type="ECO:0000256" key="12">
    <source>
        <dbReference type="PIRSR" id="PIRSR006621-2"/>
    </source>
</evidence>
<comment type="similarity">
    <text evidence="9">Belongs to the Dus family. DusC subfamily.</text>
</comment>
<comment type="caution">
    <text evidence="9">Lacks conserved residue(s) required for the propagation of feature annotation.</text>
</comment>
<keyword evidence="3 9" id="KW-0285">Flavoprotein</keyword>
<keyword evidence="6 9" id="KW-0521">NADP</keyword>
<keyword evidence="16" id="KW-1185">Reference proteome</keyword>
<feature type="site" description="Interacts with tRNA" evidence="9">
    <location>
        <position position="96"/>
    </location>
</feature>
<dbReference type="CDD" id="cd02801">
    <property type="entry name" value="DUS_like_FMN"/>
    <property type="match status" value="1"/>
</dbReference>
<feature type="active site" description="Proton donor" evidence="9 11">
    <location>
        <position position="99"/>
    </location>
</feature>
<dbReference type="Pfam" id="PF01207">
    <property type="entry name" value="Dus"/>
    <property type="match status" value="1"/>
</dbReference>
<keyword evidence="5 9" id="KW-0819">tRNA processing</keyword>
<dbReference type="PIRSF" id="PIRSF006621">
    <property type="entry name" value="Dus"/>
    <property type="match status" value="1"/>
</dbReference>
<comment type="function">
    <text evidence="9">Catalyzes the synthesis of 5,6-dihydrouridine (D), a modified base found in the D-loop of most tRNAs, via the reduction of the C5-C6 double bond in target uridines. Specifically modifies U16 in tRNAs.</text>
</comment>
<comment type="similarity">
    <text evidence="10">Belongs to the dus family.</text>
</comment>
<feature type="binding site" evidence="9 12">
    <location>
        <position position="69"/>
    </location>
    <ligand>
        <name>FMN</name>
        <dbReference type="ChEBI" id="CHEBI:58210"/>
    </ligand>
</feature>
<comment type="catalytic activity">
    <reaction evidence="9">
        <text>5,6-dihydrouridine(16) in tRNA + NADP(+) = uridine(16) in tRNA + NADPH + H(+)</text>
        <dbReference type="Rhea" id="RHEA:53376"/>
        <dbReference type="Rhea" id="RHEA-COMP:13543"/>
        <dbReference type="Rhea" id="RHEA-COMP:13544"/>
        <dbReference type="ChEBI" id="CHEBI:15378"/>
        <dbReference type="ChEBI" id="CHEBI:57783"/>
        <dbReference type="ChEBI" id="CHEBI:58349"/>
        <dbReference type="ChEBI" id="CHEBI:65315"/>
        <dbReference type="ChEBI" id="CHEBI:74443"/>
    </reaction>
</comment>
<keyword evidence="4 9" id="KW-0288">FMN</keyword>
<reference evidence="15 16" key="1">
    <citation type="submission" date="2014-03" db="EMBL/GenBank/DDBJ databases">
        <title>The draft genome sequence of Thalassospira mesophila JCM 18969.</title>
        <authorList>
            <person name="Lai Q."/>
            <person name="Shao Z."/>
        </authorList>
    </citation>
    <scope>NUCLEOTIDE SEQUENCE [LARGE SCALE GENOMIC DNA]</scope>
    <source>
        <strain evidence="15 16">JCM 18969</strain>
    </source>
</reference>
<feature type="site" description="Interacts with tRNA; defines subfamily-specific binding signature" evidence="9">
    <location>
        <position position="280"/>
    </location>
</feature>
<feature type="region of interest" description="Disordered" evidence="13">
    <location>
        <begin position="311"/>
        <end position="332"/>
    </location>
</feature>
<evidence type="ECO:0000256" key="7">
    <source>
        <dbReference type="ARBA" id="ARBA00022884"/>
    </source>
</evidence>
<evidence type="ECO:0000256" key="9">
    <source>
        <dbReference type="HAMAP-Rule" id="MF_02043"/>
    </source>
</evidence>
<dbReference type="GO" id="GO:0102262">
    <property type="term" value="F:tRNA-dihydrouridine16 synthase activity"/>
    <property type="evidence" value="ECO:0007669"/>
    <property type="project" value="RHEA"/>
</dbReference>
<accession>A0A1Y2L5F7</accession>
<evidence type="ECO:0000256" key="8">
    <source>
        <dbReference type="ARBA" id="ARBA00023002"/>
    </source>
</evidence>
<proteinExistence type="inferred from homology"/>
<keyword evidence="7 9" id="KW-0694">RNA-binding</keyword>
<evidence type="ECO:0000256" key="11">
    <source>
        <dbReference type="PIRSR" id="PIRSR006621-1"/>
    </source>
</evidence>
<evidence type="ECO:0000256" key="2">
    <source>
        <dbReference type="ARBA" id="ARBA00022555"/>
    </source>
</evidence>
<evidence type="ECO:0000313" key="15">
    <source>
        <dbReference type="EMBL" id="OSQ40703.1"/>
    </source>
</evidence>
<dbReference type="EC" id="1.3.1.-" evidence="9"/>
<dbReference type="PANTHER" id="PTHR11082">
    <property type="entry name" value="TRNA-DIHYDROURIDINE SYNTHASE"/>
    <property type="match status" value="1"/>
</dbReference>
<dbReference type="AlphaFoldDB" id="A0A1Y2L5F7"/>
<feature type="site" description="Interacts with tRNA; defines subfamily-specific binding signature" evidence="9">
    <location>
        <position position="36"/>
    </location>
</feature>
<evidence type="ECO:0000313" key="16">
    <source>
        <dbReference type="Proteomes" id="UP000193391"/>
    </source>
</evidence>
<dbReference type="PANTHER" id="PTHR11082:SF26">
    <property type="entry name" value="TRNA-DIHYDROURIDINE(16) SYNTHASE"/>
    <property type="match status" value="1"/>
</dbReference>
<keyword evidence="8 9" id="KW-0560">Oxidoreductase</keyword>
<comment type="caution">
    <text evidence="15">The sequence shown here is derived from an EMBL/GenBank/DDBJ whole genome shotgun (WGS) entry which is preliminary data.</text>
</comment>
<dbReference type="InterPro" id="IPR018517">
    <property type="entry name" value="tRNA_hU_synthase_CS"/>
</dbReference>
<dbReference type="SUPFAM" id="SSF51395">
    <property type="entry name" value="FMN-linked oxidoreductases"/>
    <property type="match status" value="1"/>
</dbReference>
<evidence type="ECO:0000256" key="10">
    <source>
        <dbReference type="PIRNR" id="PIRNR006621"/>
    </source>
</evidence>
<evidence type="ECO:0000256" key="1">
    <source>
        <dbReference type="ARBA" id="ARBA00001917"/>
    </source>
</evidence>
<gene>
    <name evidence="9" type="primary">dusC</name>
    <name evidence="15" type="ORF">TMES_03015</name>
</gene>
<dbReference type="RefSeq" id="WP_085579248.1">
    <property type="nucleotide sequence ID" value="NZ_JFKA01000001.1"/>
</dbReference>
<feature type="binding site" evidence="9 12">
    <location>
        <position position="140"/>
    </location>
    <ligand>
        <name>FMN</name>
        <dbReference type="ChEBI" id="CHEBI:58210"/>
    </ligand>
</feature>
<feature type="binding site" evidence="12">
    <location>
        <position position="169"/>
    </location>
    <ligand>
        <name>FMN</name>
        <dbReference type="ChEBI" id="CHEBI:58210"/>
    </ligand>
</feature>
<feature type="binding site" evidence="9 12">
    <location>
        <begin position="224"/>
        <end position="225"/>
    </location>
    <ligand>
        <name>FMN</name>
        <dbReference type="ChEBI" id="CHEBI:58210"/>
    </ligand>
</feature>
<evidence type="ECO:0000256" key="13">
    <source>
        <dbReference type="SAM" id="MobiDB-lite"/>
    </source>
</evidence>
<dbReference type="PROSITE" id="PS01136">
    <property type="entry name" value="UPF0034"/>
    <property type="match status" value="1"/>
</dbReference>
<dbReference type="InterPro" id="IPR042270">
    <property type="entry name" value="DusC_C"/>
</dbReference>
<evidence type="ECO:0000256" key="6">
    <source>
        <dbReference type="ARBA" id="ARBA00022857"/>
    </source>
</evidence>
<dbReference type="InterPro" id="IPR013785">
    <property type="entry name" value="Aldolase_TIM"/>
</dbReference>
<evidence type="ECO:0000259" key="14">
    <source>
        <dbReference type="Pfam" id="PF01207"/>
    </source>
</evidence>
<dbReference type="OrthoDB" id="9810372at2"/>
<keyword evidence="12" id="KW-0547">Nucleotide-binding</keyword>
<name>A0A1Y2L5F7_9PROT</name>
<dbReference type="Proteomes" id="UP000193391">
    <property type="component" value="Unassembled WGS sequence"/>
</dbReference>
<protein>
    <recommendedName>
        <fullName evidence="9">tRNA-dihydrouridine(16) synthase</fullName>
        <ecNumber evidence="9">1.3.1.-</ecNumber>
    </recommendedName>
    <alternativeName>
        <fullName evidence="9">U16-specific dihydrouridine synthase</fullName>
        <shortName evidence="9">U16-specific Dus</shortName>
    </alternativeName>
    <alternativeName>
        <fullName evidence="9">tRNA-dihydrouridine synthase C</fullName>
    </alternativeName>
</protein>
<dbReference type="Gene3D" id="3.20.20.70">
    <property type="entry name" value="Aldolase class I"/>
    <property type="match status" value="1"/>
</dbReference>
<feature type="site" description="Interacts with tRNA" evidence="9">
    <location>
        <position position="177"/>
    </location>
</feature>
<dbReference type="InterPro" id="IPR001269">
    <property type="entry name" value="DUS_fam"/>
</dbReference>
<feature type="domain" description="DUS-like FMN-binding" evidence="14">
    <location>
        <begin position="6"/>
        <end position="314"/>
    </location>
</feature>
<feature type="site" description="Interacts with tRNA; defines subfamily-specific binding signature" evidence="9">
    <location>
        <position position="301"/>
    </location>
</feature>
<evidence type="ECO:0000256" key="5">
    <source>
        <dbReference type="ARBA" id="ARBA00022694"/>
    </source>
</evidence>
<comment type="cofactor">
    <cofactor evidence="1 9 10 12">
        <name>FMN</name>
        <dbReference type="ChEBI" id="CHEBI:58210"/>
    </cofactor>
</comment>
<keyword evidence="2 9" id="KW-0820">tRNA-binding</keyword>
<dbReference type="STRING" id="1293891.TMES_03015"/>
<dbReference type="InterPro" id="IPR035587">
    <property type="entry name" value="DUS-like_FMN-bd"/>
</dbReference>
<dbReference type="InterPro" id="IPR032886">
    <property type="entry name" value="DusC"/>
</dbReference>
<dbReference type="GO" id="GO:0010181">
    <property type="term" value="F:FMN binding"/>
    <property type="evidence" value="ECO:0007669"/>
    <property type="project" value="UniProtKB-UniRule"/>
</dbReference>
<feature type="binding site" evidence="9">
    <location>
        <begin position="200"/>
        <end position="202"/>
    </location>
    <ligand>
        <name>FMN</name>
        <dbReference type="ChEBI" id="CHEBI:58210"/>
    </ligand>
</feature>
<feature type="site" description="Interacts with tRNA; defines subfamily-specific binding signature" evidence="9">
    <location>
        <position position="278"/>
    </location>
</feature>
<dbReference type="EMBL" id="JFKA01000001">
    <property type="protein sequence ID" value="OSQ40703.1"/>
    <property type="molecule type" value="Genomic_DNA"/>
</dbReference>
<dbReference type="Gene3D" id="1.20.225.30">
    <property type="entry name" value="Dihydrouridine synthase, C-terminal recognition domain"/>
    <property type="match status" value="1"/>
</dbReference>
<comment type="catalytic activity">
    <reaction evidence="9">
        <text>5,6-dihydrouridine(16) in tRNA + NAD(+) = uridine(16) in tRNA + NADH + H(+)</text>
        <dbReference type="Rhea" id="RHEA:53380"/>
        <dbReference type="Rhea" id="RHEA-COMP:13543"/>
        <dbReference type="Rhea" id="RHEA-COMP:13544"/>
        <dbReference type="ChEBI" id="CHEBI:15378"/>
        <dbReference type="ChEBI" id="CHEBI:57540"/>
        <dbReference type="ChEBI" id="CHEBI:57945"/>
        <dbReference type="ChEBI" id="CHEBI:65315"/>
        <dbReference type="ChEBI" id="CHEBI:74443"/>
    </reaction>
</comment>
<dbReference type="GO" id="GO:0050660">
    <property type="term" value="F:flavin adenine dinucleotide binding"/>
    <property type="evidence" value="ECO:0007669"/>
    <property type="project" value="InterPro"/>
</dbReference>
<dbReference type="HAMAP" id="MF_02043">
    <property type="entry name" value="DusC_subfam"/>
    <property type="match status" value="1"/>
</dbReference>